<evidence type="ECO:0000313" key="13">
    <source>
        <dbReference type="Proteomes" id="UP001054252"/>
    </source>
</evidence>
<dbReference type="EMBL" id="BPVZ01000080">
    <property type="protein sequence ID" value="GKV28750.1"/>
    <property type="molecule type" value="Genomic_DNA"/>
</dbReference>
<keyword evidence="8" id="KW-1015">Disulfide bond</keyword>
<dbReference type="EC" id="3.4.16.-" evidence="11"/>
<comment type="subcellular location">
    <subcellularLocation>
        <location evidence="1">Secreted</location>
    </subcellularLocation>
</comment>
<dbReference type="Gene3D" id="6.10.250.940">
    <property type="match status" value="1"/>
</dbReference>
<feature type="signal peptide" evidence="11">
    <location>
        <begin position="1"/>
        <end position="16"/>
    </location>
</feature>
<dbReference type="InterPro" id="IPR033124">
    <property type="entry name" value="Ser_caboxypep_his_AS"/>
</dbReference>
<evidence type="ECO:0000256" key="11">
    <source>
        <dbReference type="RuleBase" id="RU361156"/>
    </source>
</evidence>
<accession>A0AAV5KVR1</accession>
<evidence type="ECO:0000256" key="8">
    <source>
        <dbReference type="ARBA" id="ARBA00023157"/>
    </source>
</evidence>
<name>A0AAV5KVR1_9ROSI</name>
<protein>
    <recommendedName>
        <fullName evidence="11">Carboxypeptidase</fullName>
        <ecNumber evidence="11">3.4.16.-</ecNumber>
    </recommendedName>
</protein>
<dbReference type="Pfam" id="PF00450">
    <property type="entry name" value="Peptidase_S10"/>
    <property type="match status" value="1"/>
</dbReference>
<evidence type="ECO:0000256" key="7">
    <source>
        <dbReference type="ARBA" id="ARBA00022801"/>
    </source>
</evidence>
<dbReference type="PRINTS" id="PR00724">
    <property type="entry name" value="CRBOXYPTASEC"/>
</dbReference>
<evidence type="ECO:0000256" key="4">
    <source>
        <dbReference type="ARBA" id="ARBA00022645"/>
    </source>
</evidence>
<feature type="chain" id="PRO_5043106423" description="Carboxypeptidase" evidence="11">
    <location>
        <begin position="17"/>
        <end position="475"/>
    </location>
</feature>
<dbReference type="FunFam" id="3.40.50.11320:FF:000001">
    <property type="entry name" value="Carboxypeptidase"/>
    <property type="match status" value="1"/>
</dbReference>
<dbReference type="GO" id="GO:0005773">
    <property type="term" value="C:vacuole"/>
    <property type="evidence" value="ECO:0007669"/>
    <property type="project" value="TreeGrafter"/>
</dbReference>
<dbReference type="FunFam" id="3.40.50.1820:FF:000030">
    <property type="entry name" value="Carboxypeptidase"/>
    <property type="match status" value="1"/>
</dbReference>
<keyword evidence="9" id="KW-0325">Glycoprotein</keyword>
<dbReference type="PANTHER" id="PTHR11802:SF470">
    <property type="entry name" value="CARBOXYPEPTIDASE"/>
    <property type="match status" value="1"/>
</dbReference>
<dbReference type="InterPro" id="IPR029058">
    <property type="entry name" value="AB_hydrolase_fold"/>
</dbReference>
<dbReference type="GO" id="GO:0006508">
    <property type="term" value="P:proteolysis"/>
    <property type="evidence" value="ECO:0007669"/>
    <property type="project" value="UniProtKB-KW"/>
</dbReference>
<reference evidence="12 13" key="1">
    <citation type="journal article" date="2021" name="Commun. Biol.">
        <title>The genome of Shorea leprosula (Dipterocarpaceae) highlights the ecological relevance of drought in aseasonal tropical rainforests.</title>
        <authorList>
            <person name="Ng K.K.S."/>
            <person name="Kobayashi M.J."/>
            <person name="Fawcett J.A."/>
            <person name="Hatakeyama M."/>
            <person name="Paape T."/>
            <person name="Ng C.H."/>
            <person name="Ang C.C."/>
            <person name="Tnah L.H."/>
            <person name="Lee C.T."/>
            <person name="Nishiyama T."/>
            <person name="Sese J."/>
            <person name="O'Brien M.J."/>
            <person name="Copetti D."/>
            <person name="Mohd Noor M.I."/>
            <person name="Ong R.C."/>
            <person name="Putra M."/>
            <person name="Sireger I.Z."/>
            <person name="Indrioko S."/>
            <person name="Kosugi Y."/>
            <person name="Izuno A."/>
            <person name="Isagi Y."/>
            <person name="Lee S.L."/>
            <person name="Shimizu K.K."/>
        </authorList>
    </citation>
    <scope>NUCLEOTIDE SEQUENCE [LARGE SCALE GENOMIC DNA]</scope>
    <source>
        <strain evidence="12">214</strain>
    </source>
</reference>
<evidence type="ECO:0000256" key="2">
    <source>
        <dbReference type="ARBA" id="ARBA00009431"/>
    </source>
</evidence>
<keyword evidence="13" id="KW-1185">Reference proteome</keyword>
<dbReference type="SUPFAM" id="SSF53474">
    <property type="entry name" value="alpha/beta-Hydrolases"/>
    <property type="match status" value="1"/>
</dbReference>
<evidence type="ECO:0000256" key="3">
    <source>
        <dbReference type="ARBA" id="ARBA00022525"/>
    </source>
</evidence>
<gene>
    <name evidence="12" type="ORF">SLEP1_g37761</name>
</gene>
<evidence type="ECO:0000256" key="9">
    <source>
        <dbReference type="ARBA" id="ARBA00023180"/>
    </source>
</evidence>
<comment type="caution">
    <text evidence="12">The sequence shown here is derived from an EMBL/GenBank/DDBJ whole genome shotgun (WGS) entry which is preliminary data.</text>
</comment>
<dbReference type="Proteomes" id="UP001054252">
    <property type="component" value="Unassembled WGS sequence"/>
</dbReference>
<keyword evidence="5 11" id="KW-0645">Protease</keyword>
<dbReference type="InterPro" id="IPR001563">
    <property type="entry name" value="Peptidase_S10"/>
</dbReference>
<dbReference type="PROSITE" id="PS00131">
    <property type="entry name" value="CARBOXYPEPT_SER_SER"/>
    <property type="match status" value="1"/>
</dbReference>
<dbReference type="GO" id="GO:0004185">
    <property type="term" value="F:serine-type carboxypeptidase activity"/>
    <property type="evidence" value="ECO:0007669"/>
    <property type="project" value="UniProtKB-UniRule"/>
</dbReference>
<comment type="function">
    <text evidence="10">Probable carboxypeptidase.</text>
</comment>
<dbReference type="AlphaFoldDB" id="A0AAV5KVR1"/>
<comment type="similarity">
    <text evidence="2 11">Belongs to the peptidase S10 family.</text>
</comment>
<dbReference type="PROSITE" id="PS00560">
    <property type="entry name" value="CARBOXYPEPT_SER_HIS"/>
    <property type="match status" value="1"/>
</dbReference>
<proteinExistence type="inferred from homology"/>
<evidence type="ECO:0000313" key="12">
    <source>
        <dbReference type="EMBL" id="GKV28750.1"/>
    </source>
</evidence>
<keyword evidence="3" id="KW-0964">Secreted</keyword>
<evidence type="ECO:0000256" key="5">
    <source>
        <dbReference type="ARBA" id="ARBA00022670"/>
    </source>
</evidence>
<keyword evidence="7 11" id="KW-0378">Hydrolase</keyword>
<dbReference type="PANTHER" id="PTHR11802">
    <property type="entry name" value="SERINE PROTEASE FAMILY S10 SERINE CARBOXYPEPTIDASE"/>
    <property type="match status" value="1"/>
</dbReference>
<evidence type="ECO:0000256" key="1">
    <source>
        <dbReference type="ARBA" id="ARBA00004613"/>
    </source>
</evidence>
<dbReference type="InterPro" id="IPR018202">
    <property type="entry name" value="Ser_caboxypep_ser_AS"/>
</dbReference>
<dbReference type="GO" id="GO:0005576">
    <property type="term" value="C:extracellular region"/>
    <property type="evidence" value="ECO:0007669"/>
    <property type="project" value="UniProtKB-SubCell"/>
</dbReference>
<evidence type="ECO:0000256" key="10">
    <source>
        <dbReference type="ARBA" id="ARBA00037399"/>
    </source>
</evidence>
<organism evidence="12 13">
    <name type="scientific">Rubroshorea leprosula</name>
    <dbReference type="NCBI Taxonomy" id="152421"/>
    <lineage>
        <taxon>Eukaryota</taxon>
        <taxon>Viridiplantae</taxon>
        <taxon>Streptophyta</taxon>
        <taxon>Embryophyta</taxon>
        <taxon>Tracheophyta</taxon>
        <taxon>Spermatophyta</taxon>
        <taxon>Magnoliopsida</taxon>
        <taxon>eudicotyledons</taxon>
        <taxon>Gunneridae</taxon>
        <taxon>Pentapetalae</taxon>
        <taxon>rosids</taxon>
        <taxon>malvids</taxon>
        <taxon>Malvales</taxon>
        <taxon>Dipterocarpaceae</taxon>
        <taxon>Rubroshorea</taxon>
    </lineage>
</organism>
<sequence length="475" mass="53364">MLLSACLFALLSTAEANQADNLRNLLKSRWSEEHPPPHSRAKIHNTEAYSSVYIGAQHGLMEADRLGALPGQPDHVNFNHYAGYVTVDRLAGRALFYYFVESPENSSTNPLVLWLNGGPGCSSFGYGAMMELGPFRVMSDGKTLFLNNYSWNKVANVIFLESPAGVGFSYSNISSDYNYTGDAATAFDSYTFLVNWLERFPHYKSRDLYITGESYAGHYVPQLANVILLNNQNKKTVINLRGIAIGNAFIDDKANMLGQFNYYWTHALNSDETYKGIFKNCNFVNWTLSEKCWDFIADSRYEIGNIDDHNIYAPICQNSERSIGKPGSVDNFDPCSESYVASYLNTPEVQTAFHVKPTTWTHCRHFHNWTDSPTTVLPLIKSLTEKGLRVWLYSGDTDANVPVTSSRSLINTLKLPIKTAWHPWYTKNEVGGYVVEYKGLTFATVRGAGHLVPSYKPESALQMISSFLQGRFPPK</sequence>
<evidence type="ECO:0000256" key="6">
    <source>
        <dbReference type="ARBA" id="ARBA00022729"/>
    </source>
</evidence>
<dbReference type="Gene3D" id="3.40.50.11320">
    <property type="match status" value="1"/>
</dbReference>
<keyword evidence="6 11" id="KW-0732">Signal</keyword>
<keyword evidence="4 11" id="KW-0121">Carboxypeptidase</keyword>
<dbReference type="Gene3D" id="3.40.50.1820">
    <property type="entry name" value="alpha/beta hydrolase"/>
    <property type="match status" value="1"/>
</dbReference>